<protein>
    <submittedName>
        <fullName evidence="8">DNA mismatch endonuclease Vsr</fullName>
    </submittedName>
</protein>
<evidence type="ECO:0000313" key="9">
    <source>
        <dbReference type="Proteomes" id="UP001059836"/>
    </source>
</evidence>
<dbReference type="CDD" id="cd00221">
    <property type="entry name" value="Vsr"/>
    <property type="match status" value="1"/>
</dbReference>
<evidence type="ECO:0000256" key="1">
    <source>
        <dbReference type="ARBA" id="ARBA00022722"/>
    </source>
</evidence>
<dbReference type="InterPro" id="IPR011335">
    <property type="entry name" value="Restrct_endonuc-II-like"/>
</dbReference>
<evidence type="ECO:0000256" key="5">
    <source>
        <dbReference type="ARBA" id="ARBA00023204"/>
    </source>
</evidence>
<accession>A0ABX6IH15</accession>
<evidence type="ECO:0000256" key="7">
    <source>
        <dbReference type="SAM" id="MobiDB-lite"/>
    </source>
</evidence>
<name>A0ABX6IH15_9ACTN</name>
<dbReference type="Proteomes" id="UP001059836">
    <property type="component" value="Chromosome"/>
</dbReference>
<evidence type="ECO:0000256" key="4">
    <source>
        <dbReference type="ARBA" id="ARBA00022801"/>
    </source>
</evidence>
<keyword evidence="1" id="KW-0540">Nuclease</keyword>
<keyword evidence="9" id="KW-1185">Reference proteome</keyword>
<organism evidence="8 9">
    <name type="scientific">Gordonia pseudamarae</name>
    <dbReference type="NCBI Taxonomy" id="2831662"/>
    <lineage>
        <taxon>Bacteria</taxon>
        <taxon>Bacillati</taxon>
        <taxon>Actinomycetota</taxon>
        <taxon>Actinomycetes</taxon>
        <taxon>Mycobacteriales</taxon>
        <taxon>Gordoniaceae</taxon>
        <taxon>Gordonia</taxon>
    </lineage>
</organism>
<dbReference type="InterPro" id="IPR004603">
    <property type="entry name" value="DNA_mismatch_endonuc_vsr"/>
</dbReference>
<evidence type="ECO:0000256" key="6">
    <source>
        <dbReference type="ARBA" id="ARBA00029466"/>
    </source>
</evidence>
<proteinExistence type="inferred from homology"/>
<keyword evidence="4" id="KW-0378">Hydrolase</keyword>
<keyword evidence="5" id="KW-0234">DNA repair</keyword>
<feature type="region of interest" description="Disordered" evidence="7">
    <location>
        <begin position="1"/>
        <end position="22"/>
    </location>
</feature>
<keyword evidence="3" id="KW-0227">DNA damage</keyword>
<dbReference type="GO" id="GO:0004519">
    <property type="term" value="F:endonuclease activity"/>
    <property type="evidence" value="ECO:0007669"/>
    <property type="project" value="UniProtKB-KW"/>
</dbReference>
<dbReference type="RefSeq" id="WP_213249127.1">
    <property type="nucleotide sequence ID" value="NZ_CP045806.1"/>
</dbReference>
<sequence length="143" mass="16614">MSESWASSPAVRRSMTSNRRRDTKPEIEVRRLLHSRGLRYRVDYAPDRGRLRNRADIVFTRARVVVFIDGCYWHGCAEHHRMPTANRGYWSAKVERNVERDRRVTAMLRDSGWIVLRFWEHQPAADVAEAIAAEVAGHTPVDS</sequence>
<comment type="similarity">
    <text evidence="6">Belongs to the Vsr family.</text>
</comment>
<keyword evidence="2 8" id="KW-0255">Endonuclease</keyword>
<gene>
    <name evidence="8" type="primary">vsr</name>
    <name evidence="8" type="ORF">GII31_09960</name>
</gene>
<evidence type="ECO:0000256" key="2">
    <source>
        <dbReference type="ARBA" id="ARBA00022759"/>
    </source>
</evidence>
<evidence type="ECO:0000313" key="8">
    <source>
        <dbReference type="EMBL" id="QHN35163.1"/>
    </source>
</evidence>
<dbReference type="SUPFAM" id="SSF52980">
    <property type="entry name" value="Restriction endonuclease-like"/>
    <property type="match status" value="1"/>
</dbReference>
<dbReference type="Pfam" id="PF03852">
    <property type="entry name" value="Vsr"/>
    <property type="match status" value="1"/>
</dbReference>
<dbReference type="Gene3D" id="3.40.960.10">
    <property type="entry name" value="VSR Endonuclease"/>
    <property type="match status" value="1"/>
</dbReference>
<reference evidence="8" key="1">
    <citation type="journal article" date="2021" name="Nat. Microbiol.">
        <title>Cocultivation of an ultrasmall environmental parasitic bacterium with lytic ability against bacteria associated with wastewater foams.</title>
        <authorList>
            <person name="Batinovic S."/>
            <person name="Rose J.J.A."/>
            <person name="Ratcliffe J."/>
            <person name="Seviour R.J."/>
            <person name="Petrovski S."/>
        </authorList>
    </citation>
    <scope>NUCLEOTIDE SEQUENCE</scope>
    <source>
        <strain evidence="8">CON9</strain>
    </source>
</reference>
<dbReference type="EMBL" id="CP045809">
    <property type="protein sequence ID" value="QHN35163.1"/>
    <property type="molecule type" value="Genomic_DNA"/>
</dbReference>
<evidence type="ECO:0000256" key="3">
    <source>
        <dbReference type="ARBA" id="ARBA00022763"/>
    </source>
</evidence>
<dbReference type="NCBIfam" id="TIGR00632">
    <property type="entry name" value="vsr"/>
    <property type="match status" value="1"/>
</dbReference>